<dbReference type="EC" id="3.1.13.4" evidence="10"/>
<dbReference type="InterPro" id="IPR013520">
    <property type="entry name" value="Ribonucl_H"/>
</dbReference>
<feature type="binding site" evidence="10">
    <location>
        <position position="878"/>
    </location>
    <ligand>
        <name>a divalent metal cation</name>
        <dbReference type="ChEBI" id="CHEBI:60240"/>
        <note>catalytic</note>
    </ligand>
</feature>
<feature type="region of interest" description="Disordered" evidence="11">
    <location>
        <begin position="1125"/>
        <end position="1144"/>
    </location>
</feature>
<gene>
    <name evidence="10" type="primary">PAN2</name>
    <name evidence="13" type="ORF">BJ878DRAFT_515778</name>
</gene>
<evidence type="ECO:0000256" key="5">
    <source>
        <dbReference type="ARBA" id="ARBA00022664"/>
    </source>
</evidence>
<dbReference type="PANTHER" id="PTHR15728">
    <property type="entry name" value="DEADENYLATION COMPLEX CATALYTIC SUBUNIT PAN2"/>
    <property type="match status" value="1"/>
</dbReference>
<keyword evidence="5 10" id="KW-0507">mRNA processing</keyword>
<dbReference type="Gene3D" id="3.30.420.10">
    <property type="entry name" value="Ribonuclease H-like superfamily/Ribonuclease H"/>
    <property type="match status" value="1"/>
</dbReference>
<dbReference type="InterPro" id="IPR038765">
    <property type="entry name" value="Papain-like_cys_pep_sf"/>
</dbReference>
<dbReference type="EMBL" id="MU254078">
    <property type="protein sequence ID" value="KAG9242393.1"/>
    <property type="molecule type" value="Genomic_DNA"/>
</dbReference>
<keyword evidence="3 10" id="KW-0963">Cytoplasm</keyword>
<dbReference type="OrthoDB" id="16516at2759"/>
<evidence type="ECO:0000256" key="1">
    <source>
        <dbReference type="ARBA" id="ARBA00001663"/>
    </source>
</evidence>
<comment type="subunit">
    <text evidence="10">Forms a heterotrimer with an asymmetric homodimer of the regulatory subunit PAN3 to form the poly(A)-nuclease (PAN) deadenylation complex.</text>
</comment>
<dbReference type="SUPFAM" id="SSF53098">
    <property type="entry name" value="Ribonuclease H-like"/>
    <property type="match status" value="1"/>
</dbReference>
<dbReference type="InterPro" id="IPR028889">
    <property type="entry name" value="USP"/>
</dbReference>
<dbReference type="CDD" id="cd06143">
    <property type="entry name" value="PAN2_exo"/>
    <property type="match status" value="1"/>
</dbReference>
<keyword evidence="7 10" id="KW-0479">Metal-binding</keyword>
<keyword evidence="14" id="KW-1185">Reference proteome</keyword>
<dbReference type="PANTHER" id="PTHR15728:SF0">
    <property type="entry name" value="PAN2-PAN3 DEADENYLATION COMPLEX CATALYTIC SUBUNIT PAN2"/>
    <property type="match status" value="1"/>
</dbReference>
<reference evidence="13" key="1">
    <citation type="journal article" date="2021" name="IMA Fungus">
        <title>Genomic characterization of three marine fungi, including Emericellopsis atlantica sp. nov. with signatures of a generalist lifestyle and marine biomass degradation.</title>
        <authorList>
            <person name="Hagestad O.C."/>
            <person name="Hou L."/>
            <person name="Andersen J.H."/>
            <person name="Hansen E.H."/>
            <person name="Altermark B."/>
            <person name="Li C."/>
            <person name="Kuhnert E."/>
            <person name="Cox R.J."/>
            <person name="Crous P.W."/>
            <person name="Spatafora J.W."/>
            <person name="Lail K."/>
            <person name="Amirebrahimi M."/>
            <person name="Lipzen A."/>
            <person name="Pangilinan J."/>
            <person name="Andreopoulos W."/>
            <person name="Hayes R.D."/>
            <person name="Ng V."/>
            <person name="Grigoriev I.V."/>
            <person name="Jackson S.A."/>
            <person name="Sutton T.D.S."/>
            <person name="Dobson A.D.W."/>
            <person name="Rama T."/>
        </authorList>
    </citation>
    <scope>NUCLEOTIDE SEQUENCE</scope>
    <source>
        <strain evidence="13">TRa3180A</strain>
    </source>
</reference>
<dbReference type="GO" id="GO:0000289">
    <property type="term" value="P:nuclear-transcribed mRNA poly(A) tail shortening"/>
    <property type="evidence" value="ECO:0007669"/>
    <property type="project" value="UniProtKB-UniRule"/>
</dbReference>
<dbReference type="Gene3D" id="3.90.70.10">
    <property type="entry name" value="Cysteine proteinases"/>
    <property type="match status" value="1"/>
</dbReference>
<dbReference type="SMART" id="SM00479">
    <property type="entry name" value="EXOIII"/>
    <property type="match status" value="1"/>
</dbReference>
<dbReference type="Pfam" id="PF20770">
    <property type="entry name" value="PAN2_N"/>
    <property type="match status" value="1"/>
</dbReference>
<evidence type="ECO:0000256" key="9">
    <source>
        <dbReference type="ARBA" id="ARBA00022839"/>
    </source>
</evidence>
<evidence type="ECO:0000313" key="13">
    <source>
        <dbReference type="EMBL" id="KAG9242393.1"/>
    </source>
</evidence>
<dbReference type="Gene3D" id="2.130.10.10">
    <property type="entry name" value="YVTN repeat-like/Quinoprotein amine dehydrogenase"/>
    <property type="match status" value="1"/>
</dbReference>
<protein>
    <recommendedName>
        <fullName evidence="10">PAN2-PAN3 deadenylation complex catalytic subunit PAN2</fullName>
        <ecNumber evidence="10">3.1.13.4</ecNumber>
    </recommendedName>
    <alternativeName>
        <fullName evidence="10">PAB1P-dependent poly(A)-specific ribonuclease</fullName>
    </alternativeName>
    <alternativeName>
        <fullName evidence="10">Poly(A)-nuclease deadenylation complex subunit 2</fullName>
        <shortName evidence="10">PAN deadenylation complex subunit 2</shortName>
    </alternativeName>
</protein>
<dbReference type="FunFam" id="3.30.420.10:FF:000028">
    <property type="entry name" value="PAN2-PAN3 deadenylation complex catalytic subunit PAN2"/>
    <property type="match status" value="1"/>
</dbReference>
<organism evidence="13 14">
    <name type="scientific">Calycina marina</name>
    <dbReference type="NCBI Taxonomy" id="1763456"/>
    <lineage>
        <taxon>Eukaryota</taxon>
        <taxon>Fungi</taxon>
        <taxon>Dikarya</taxon>
        <taxon>Ascomycota</taxon>
        <taxon>Pezizomycotina</taxon>
        <taxon>Leotiomycetes</taxon>
        <taxon>Helotiales</taxon>
        <taxon>Pezizellaceae</taxon>
        <taxon>Calycina</taxon>
    </lineage>
</organism>
<dbReference type="Pfam" id="PF00929">
    <property type="entry name" value="RNase_T"/>
    <property type="match status" value="1"/>
</dbReference>
<evidence type="ECO:0000256" key="10">
    <source>
        <dbReference type="HAMAP-Rule" id="MF_03182"/>
    </source>
</evidence>
<dbReference type="GO" id="GO:0004535">
    <property type="term" value="F:poly(A)-specific ribonuclease activity"/>
    <property type="evidence" value="ECO:0007669"/>
    <property type="project" value="UniProtKB-UniRule"/>
</dbReference>
<keyword evidence="6 10" id="KW-0540">Nuclease</keyword>
<dbReference type="InterPro" id="IPR015943">
    <property type="entry name" value="WD40/YVTN_repeat-like_dom_sf"/>
</dbReference>
<dbReference type="InterPro" id="IPR036397">
    <property type="entry name" value="RNaseH_sf"/>
</dbReference>
<dbReference type="GO" id="GO:0031251">
    <property type="term" value="C:PAN complex"/>
    <property type="evidence" value="ECO:0007669"/>
    <property type="project" value="UniProtKB-UniRule"/>
</dbReference>
<comment type="caution">
    <text evidence="10">Lacks conserved residue(s) required for the propagation of feature annotation.</text>
</comment>
<comment type="domain">
    <text evidence="10">Contains a pseudo-UCH domain. This ubiquitin C-terminal hydrolase (UCH)-like or ubiquitin specific protease (USP)-like domain is predicted to be catalytically inactive because it lacks the active site catalytic triad characteristic of thiol proteases, with residues at the equivalent structural positions that are incompatible with catalysis, and it cannot bind ubiquitin. It functions as a structural scaffold for intra- and intermolecular interactions in the complex.</text>
</comment>
<dbReference type="Pfam" id="PF13423">
    <property type="entry name" value="UCH_1"/>
    <property type="match status" value="1"/>
</dbReference>
<evidence type="ECO:0000256" key="2">
    <source>
        <dbReference type="ARBA" id="ARBA00004496"/>
    </source>
</evidence>
<dbReference type="SUPFAM" id="SSF54001">
    <property type="entry name" value="Cysteine proteinases"/>
    <property type="match status" value="1"/>
</dbReference>
<dbReference type="CDD" id="cd02672">
    <property type="entry name" value="Peptidase_C19P"/>
    <property type="match status" value="1"/>
</dbReference>
<evidence type="ECO:0000256" key="4">
    <source>
        <dbReference type="ARBA" id="ARBA00022574"/>
    </source>
</evidence>
<dbReference type="Proteomes" id="UP000887226">
    <property type="component" value="Unassembled WGS sequence"/>
</dbReference>
<dbReference type="InterPro" id="IPR028881">
    <property type="entry name" value="PAN2_UCH_dom"/>
</dbReference>
<evidence type="ECO:0000256" key="11">
    <source>
        <dbReference type="SAM" id="MobiDB-lite"/>
    </source>
</evidence>
<accession>A0A9P7YYP0</accession>
<dbReference type="InterPro" id="IPR050785">
    <property type="entry name" value="PAN2-PAN3_catalytic_subunit"/>
</dbReference>
<keyword evidence="8 10" id="KW-0378">Hydrolase</keyword>
<dbReference type="InterPro" id="IPR048841">
    <property type="entry name" value="PAN2_N"/>
</dbReference>
<keyword evidence="9 10" id="KW-0269">Exonuclease</keyword>
<comment type="function">
    <text evidence="10">Catalytic subunit of the poly(A)-nuclease (PAN) deadenylation complex, one of two cytoplasmic mRNA deadenylases involved in mRNA turnover. PAN specifically shortens poly(A) tails of RNA and the activity is stimulated by poly(A)-binding protein PAB1. PAN deadenylation is followed by rapid degradation of the shortened mRNA tails by the CCR4-NOT complex. Deadenylated mRNAs are then degraded by two alternative mechanisms, namely exosome-mediated 3'-5' exonucleolytic degradation, or deadenlyation-dependent mRNA decaping and subsequent 5'-3' exonucleolytic degradation by XRN1. May also be involved in post-transcriptional maturation of mRNA poly(A) tails.</text>
</comment>
<dbReference type="FunFam" id="2.130.10.10:FF:000459">
    <property type="entry name" value="PAN2-PAN3 deadenylation complex catalytic subunit PAN2"/>
    <property type="match status" value="1"/>
</dbReference>
<dbReference type="GO" id="GO:0003676">
    <property type="term" value="F:nucleic acid binding"/>
    <property type="evidence" value="ECO:0007669"/>
    <property type="project" value="InterPro"/>
</dbReference>
<dbReference type="AlphaFoldDB" id="A0A9P7YYP0"/>
<evidence type="ECO:0000256" key="6">
    <source>
        <dbReference type="ARBA" id="ARBA00022722"/>
    </source>
</evidence>
<feature type="domain" description="USP" evidence="12">
    <location>
        <begin position="487"/>
        <end position="827"/>
    </location>
</feature>
<dbReference type="InterPro" id="IPR030843">
    <property type="entry name" value="PAN2"/>
</dbReference>
<comment type="catalytic activity">
    <reaction evidence="1 10">
        <text>Exonucleolytic cleavage of poly(A) to 5'-AMP.</text>
        <dbReference type="EC" id="3.1.13.4"/>
    </reaction>
</comment>
<dbReference type="GO" id="GO:0000932">
    <property type="term" value="C:P-body"/>
    <property type="evidence" value="ECO:0007669"/>
    <property type="project" value="TreeGrafter"/>
</dbReference>
<dbReference type="InterPro" id="IPR012337">
    <property type="entry name" value="RNaseH-like_sf"/>
</dbReference>
<feature type="binding site" evidence="10">
    <location>
        <position position="1040"/>
    </location>
    <ligand>
        <name>a divalent metal cation</name>
        <dbReference type="ChEBI" id="CHEBI:60240"/>
        <note>catalytic</note>
    </ligand>
</feature>
<sequence length="1144" mass="127182">MDGDWEEVSRLLLPPPIHGAHSPIRGLAFDTHQELLWLGNDYGRVSSFCNAADPQAYTSFVAGDGPVAQIIFHRKGVIALTPTSVHMALRRGQPMWHIAHEEMKDLRCMSFTTARGTSDILVAGAQNLMFVIDVEKGTIKKQIPATSHYSLMKRSRYICAATLQGDVHVLDPTTFNLLKSWPAHSAAVHDMDAQHDFIVTCGYSRRHLQANYMLDPLVNVFNLKTLESFNPISFPAGAAFVRMHPKMSSTMMIVSQIGQMQVVDLMNVNTSTNMRQAAVMQYIQGLEIATSGEALVMTDSECQAQIWGSRAKLRFTDLNMPIEIADAEDQTHQLDWSADTPLSTVGIPYYRETLLSAWPSHMIFEIGAPPPAIESSFVSSLKTIGGYTSTPNISHTRRNQVENTRITTKVASSIQAPMFLSDKENAKLKQSGDISERRISDVANATNMDSAALKAEVPDVYRNVEIKYSRFGIDDFDFGYYNKTEFSGLETHIANSYANALLQLMRFTPLIRNLALQHTATACISDLCLLCEMGFLVDMLEKANGTACQATNMLKTLGYHPPAKNLGLLEEDAPMGSTLTSMLQKLNQFLLDRFSADFKSMLPNSSAFDQLFATSATTSIKCEFCRTEQTRPGTTLVNELTYPPPKLVQRNARQAKLTFSQILKLSIERETTSRGWCSRCMKYQPLNTTKRIHSAPVVLMLNAAANSPEAKQFWGTPGWLPEEIGIIIDKQQFYCYEGEGLEHHLQRGAYNIAVYSLVGIAADIDSGRHEKPHLVSFVNVSHSRSEVPGTSQWHLFNDFLVRPIKAQDALTFNTAWKLPSVITYQLKSHCNSIDDSWKQIMDRDLLYRDTNTRSSPRTYRPLTANLETPDSTTIVALDTEFVSVKQPQIQMHSDGVRETIRPTVHALARVSVVRTVGEDEGLPFIDDYITVRDKVFDYLTNFSGIVASDLDVRTSTHNLVSLKVAYKKLWILLNLGCKFLGHSMKTDFRVVNIHIPKAQRIDTAELFWIKEQRRTLSLSFLAYLVLKEDIQVGTHDSIEDSRTALKLYKKHQEFTDAGILRSILNDIYGRGKELGFKVPVKRVKGMETPGPSPTPTLVALGEVDVSAGAGSGPVTPVRRPLGLVPGTGGSFGGGFTPGSGSPFA</sequence>
<proteinExistence type="inferred from homology"/>
<dbReference type="SUPFAM" id="SSF50978">
    <property type="entry name" value="WD40 repeat-like"/>
    <property type="match status" value="1"/>
</dbReference>
<feature type="binding site" evidence="10">
    <location>
        <position position="880"/>
    </location>
    <ligand>
        <name>a divalent metal cation</name>
        <dbReference type="ChEBI" id="CHEBI:60240"/>
        <note>catalytic</note>
    </ligand>
</feature>
<dbReference type="HAMAP" id="MF_03182">
    <property type="entry name" value="PAN2"/>
    <property type="match status" value="1"/>
</dbReference>
<comment type="caution">
    <text evidence="13">The sequence shown here is derived from an EMBL/GenBank/DDBJ whole genome shotgun (WGS) entry which is preliminary data.</text>
</comment>
<comment type="subcellular location">
    <subcellularLocation>
        <location evidence="2 10">Cytoplasm</location>
    </subcellularLocation>
</comment>
<comment type="activity regulation">
    <text evidence="10">Positively regulated by the regulatory subunit PAN3.</text>
</comment>
<comment type="similarity">
    <text evidence="10">Belongs to the peptidase C19 family. PAN2 subfamily.</text>
</comment>
<keyword evidence="4" id="KW-0853">WD repeat</keyword>
<dbReference type="GO" id="GO:0006397">
    <property type="term" value="P:mRNA processing"/>
    <property type="evidence" value="ECO:0007669"/>
    <property type="project" value="UniProtKB-KW"/>
</dbReference>
<feature type="binding site" evidence="10">
    <location>
        <position position="987"/>
    </location>
    <ligand>
        <name>a divalent metal cation</name>
        <dbReference type="ChEBI" id="CHEBI:60240"/>
        <note>catalytic</note>
    </ligand>
</feature>
<evidence type="ECO:0000256" key="8">
    <source>
        <dbReference type="ARBA" id="ARBA00022801"/>
    </source>
</evidence>
<dbReference type="InterPro" id="IPR036322">
    <property type="entry name" value="WD40_repeat_dom_sf"/>
</dbReference>
<evidence type="ECO:0000259" key="12">
    <source>
        <dbReference type="PROSITE" id="PS50235"/>
    </source>
</evidence>
<evidence type="ECO:0000256" key="7">
    <source>
        <dbReference type="ARBA" id="ARBA00022723"/>
    </source>
</evidence>
<dbReference type="GO" id="GO:0046872">
    <property type="term" value="F:metal ion binding"/>
    <property type="evidence" value="ECO:0007669"/>
    <property type="project" value="UniProtKB-KW"/>
</dbReference>
<dbReference type="PROSITE" id="PS50235">
    <property type="entry name" value="USP_3"/>
    <property type="match status" value="1"/>
</dbReference>
<comment type="cofactor">
    <cofactor evidence="10">
        <name>a divalent metal cation</name>
        <dbReference type="ChEBI" id="CHEBI:60240"/>
    </cofactor>
    <text evidence="10">Binds 2 metal cations per subunit in the catalytic exonuclease domain.</text>
</comment>
<comment type="domain">
    <text evidence="10">The linker, or PAN3 interaction domain (PID), between the WD40 repeats and the pseudo-UCH domain mediates interaction with PAN3.</text>
</comment>
<evidence type="ECO:0000256" key="3">
    <source>
        <dbReference type="ARBA" id="ARBA00022490"/>
    </source>
</evidence>
<feature type="compositionally biased region" description="Gly residues" evidence="11">
    <location>
        <begin position="1125"/>
        <end position="1137"/>
    </location>
</feature>
<evidence type="ECO:0000313" key="14">
    <source>
        <dbReference type="Proteomes" id="UP000887226"/>
    </source>
</evidence>
<name>A0A9P7YYP0_9HELO</name>